<evidence type="ECO:0000313" key="4">
    <source>
        <dbReference type="EMBL" id="MDQ0352633.1"/>
    </source>
</evidence>
<reference evidence="4 5" key="1">
    <citation type="submission" date="2023-07" db="EMBL/GenBank/DDBJ databases">
        <title>Genomic Encyclopedia of Type Strains, Phase IV (KMG-IV): sequencing the most valuable type-strain genomes for metagenomic binning, comparative biology and taxonomic classification.</title>
        <authorList>
            <person name="Goeker M."/>
        </authorList>
    </citation>
    <scope>NUCLEOTIDE SEQUENCE [LARGE SCALE GENOMIC DNA]</scope>
    <source>
        <strain evidence="4 5">DSM 15448</strain>
    </source>
</reference>
<sequence length="476" mass="53835">MNQQRAPLYEAIQQHLKQKRYSFHVPGHKSGAIVHNQLKPINELFRYDLTELPGLDDLHEPEGPILEAQKLAAQYYGVEQTYFLVNGTTSGNLAMILASLNADDHVLVQRNCHKSVMHALELVGAKPVFISPEYDSIARRYCHISPDVIKQALTNDSSLKAVVLTYPDYFGTTFDLSSVVQVAHSFNVPVLVDEAHGAHFSFDAPFPKSAKQCGADLVVQSAHKTLPALTMGSFLHVNSNRIDRSKLEYYLEVVQSSSPSYLIMASLDLARQYIANFNKDDQVQLVKEITELNNQLNTLTNCEVLPVREQIDDPLKTVLTSETLDMNVVYKRLHDYGIDAELVDQNQLLLIHGIELDEELRQKQCTALINCIKTVEDNAYHDKMVDSQFDVSTIQRFPYSYRELKSFNTEWVDVREASGRIAAESITPYPPGIPVILNGEFISQQALNTIEKAEKRKQHIQRISNGDHNKIKVYQI</sequence>
<comment type="cofactor">
    <cofactor evidence="1">
        <name>pyridoxal 5'-phosphate</name>
        <dbReference type="ChEBI" id="CHEBI:597326"/>
    </cofactor>
</comment>
<dbReference type="InterPro" id="IPR036633">
    <property type="entry name" value="Prn/Lys/Arg_de-COase_C_sf"/>
</dbReference>
<dbReference type="Gene3D" id="3.90.100.10">
    <property type="entry name" value="Orn/Lys/Arg decarboxylase, C-terminal domain"/>
    <property type="match status" value="1"/>
</dbReference>
<dbReference type="InterPro" id="IPR052357">
    <property type="entry name" value="Orn_Lys_Arg_decarboxylase-I"/>
</dbReference>
<proteinExistence type="predicted"/>
<dbReference type="InterPro" id="IPR015421">
    <property type="entry name" value="PyrdxlP-dep_Trfase_major"/>
</dbReference>
<dbReference type="EC" id="4.1.1.18" evidence="4"/>
<dbReference type="Pfam" id="PF01276">
    <property type="entry name" value="OKR_DC_1"/>
    <property type="match status" value="1"/>
</dbReference>
<dbReference type="PANTHER" id="PTHR43277">
    <property type="entry name" value="ARGININE DECARBOXYLASE"/>
    <property type="match status" value="1"/>
</dbReference>
<keyword evidence="4" id="KW-0456">Lyase</keyword>
<keyword evidence="5" id="KW-1185">Reference proteome</keyword>
<organism evidence="4 5">
    <name type="scientific">Alkalibacillus filiformis</name>
    <dbReference type="NCBI Taxonomy" id="200990"/>
    <lineage>
        <taxon>Bacteria</taxon>
        <taxon>Bacillati</taxon>
        <taxon>Bacillota</taxon>
        <taxon>Bacilli</taxon>
        <taxon>Bacillales</taxon>
        <taxon>Bacillaceae</taxon>
        <taxon>Alkalibacillus</taxon>
    </lineage>
</organism>
<dbReference type="RefSeq" id="WP_307069370.1">
    <property type="nucleotide sequence ID" value="NZ_JAUSUP010000011.1"/>
</dbReference>
<evidence type="ECO:0000256" key="2">
    <source>
        <dbReference type="ARBA" id="ARBA00022898"/>
    </source>
</evidence>
<protein>
    <submittedName>
        <fullName evidence="4">Lysine decarboxylase</fullName>
        <ecNumber evidence="4">4.1.1.18</ecNumber>
    </submittedName>
</protein>
<comment type="caution">
    <text evidence="4">The sequence shown here is derived from an EMBL/GenBank/DDBJ whole genome shotgun (WGS) entry which is preliminary data.</text>
</comment>
<dbReference type="Proteomes" id="UP001236723">
    <property type="component" value="Unassembled WGS sequence"/>
</dbReference>
<name>A0ABU0DWG0_9BACI</name>
<dbReference type="CDD" id="cd00615">
    <property type="entry name" value="Orn_deC_like"/>
    <property type="match status" value="1"/>
</dbReference>
<evidence type="ECO:0000313" key="5">
    <source>
        <dbReference type="Proteomes" id="UP001236723"/>
    </source>
</evidence>
<dbReference type="InterPro" id="IPR015424">
    <property type="entry name" value="PyrdxlP-dep_Trfase"/>
</dbReference>
<dbReference type="EMBL" id="JAUSUP010000011">
    <property type="protein sequence ID" value="MDQ0352633.1"/>
    <property type="molecule type" value="Genomic_DNA"/>
</dbReference>
<dbReference type="SUPFAM" id="SSF55904">
    <property type="entry name" value="Ornithine decarboxylase C-terminal domain"/>
    <property type="match status" value="1"/>
</dbReference>
<accession>A0ABU0DWG0</accession>
<evidence type="ECO:0000256" key="1">
    <source>
        <dbReference type="ARBA" id="ARBA00001933"/>
    </source>
</evidence>
<keyword evidence="2" id="KW-0663">Pyridoxal phosphate</keyword>
<dbReference type="InterPro" id="IPR000310">
    <property type="entry name" value="Orn/Lys/Arg_deCO2ase_major_dom"/>
</dbReference>
<gene>
    <name evidence="4" type="ORF">J2R98_002480</name>
</gene>
<dbReference type="GO" id="GO:0008923">
    <property type="term" value="F:lysine decarboxylase activity"/>
    <property type="evidence" value="ECO:0007669"/>
    <property type="project" value="UniProtKB-EC"/>
</dbReference>
<dbReference type="PANTHER" id="PTHR43277:SF3">
    <property type="entry name" value="DECARBOXYLASE, PUTATIVE-RELATED"/>
    <property type="match status" value="1"/>
</dbReference>
<dbReference type="Gene3D" id="3.40.640.10">
    <property type="entry name" value="Type I PLP-dependent aspartate aminotransferase-like (Major domain)"/>
    <property type="match status" value="1"/>
</dbReference>
<dbReference type="SUPFAM" id="SSF53383">
    <property type="entry name" value="PLP-dependent transferases"/>
    <property type="match status" value="1"/>
</dbReference>
<feature type="domain" description="Orn/Lys/Arg decarboxylases family 1 pyridoxal-P attachment site" evidence="3">
    <location>
        <begin position="7"/>
        <end position="367"/>
    </location>
</feature>
<evidence type="ECO:0000259" key="3">
    <source>
        <dbReference type="Pfam" id="PF01276"/>
    </source>
</evidence>